<organism evidence="2 3">
    <name type="scientific">Rhodocollybia butyracea</name>
    <dbReference type="NCBI Taxonomy" id="206335"/>
    <lineage>
        <taxon>Eukaryota</taxon>
        <taxon>Fungi</taxon>
        <taxon>Dikarya</taxon>
        <taxon>Basidiomycota</taxon>
        <taxon>Agaricomycotina</taxon>
        <taxon>Agaricomycetes</taxon>
        <taxon>Agaricomycetidae</taxon>
        <taxon>Agaricales</taxon>
        <taxon>Marasmiineae</taxon>
        <taxon>Omphalotaceae</taxon>
        <taxon>Rhodocollybia</taxon>
    </lineage>
</organism>
<protein>
    <recommendedName>
        <fullName evidence="4">Transmembrane protein</fullName>
    </recommendedName>
</protein>
<evidence type="ECO:0000313" key="3">
    <source>
        <dbReference type="Proteomes" id="UP000772434"/>
    </source>
</evidence>
<reference evidence="2" key="1">
    <citation type="submission" date="2020-11" db="EMBL/GenBank/DDBJ databases">
        <authorList>
            <consortium name="DOE Joint Genome Institute"/>
            <person name="Ahrendt S."/>
            <person name="Riley R."/>
            <person name="Andreopoulos W."/>
            <person name="Labutti K."/>
            <person name="Pangilinan J."/>
            <person name="Ruiz-Duenas F.J."/>
            <person name="Barrasa J.M."/>
            <person name="Sanchez-Garcia M."/>
            <person name="Camarero S."/>
            <person name="Miyauchi S."/>
            <person name="Serrano A."/>
            <person name="Linde D."/>
            <person name="Babiker R."/>
            <person name="Drula E."/>
            <person name="Ayuso-Fernandez I."/>
            <person name="Pacheco R."/>
            <person name="Padilla G."/>
            <person name="Ferreira P."/>
            <person name="Barriuso J."/>
            <person name="Kellner H."/>
            <person name="Castanera R."/>
            <person name="Alfaro M."/>
            <person name="Ramirez L."/>
            <person name="Pisabarro A.G."/>
            <person name="Kuo A."/>
            <person name="Tritt A."/>
            <person name="Lipzen A."/>
            <person name="He G."/>
            <person name="Yan M."/>
            <person name="Ng V."/>
            <person name="Cullen D."/>
            <person name="Martin F."/>
            <person name="Rosso M.-N."/>
            <person name="Henrissat B."/>
            <person name="Hibbett D."/>
            <person name="Martinez A.T."/>
            <person name="Grigoriev I.V."/>
        </authorList>
    </citation>
    <scope>NUCLEOTIDE SEQUENCE</scope>
    <source>
        <strain evidence="2">AH 40177</strain>
    </source>
</reference>
<accession>A0A9P5UFV1</accession>
<dbReference type="Proteomes" id="UP000772434">
    <property type="component" value="Unassembled WGS sequence"/>
</dbReference>
<sequence>MPLLELEIIPLQVHVMRPYRHPTTDNEDVTVDQGSRAHGGVAVVFCVAFLNWCCFQGWIYWVV</sequence>
<evidence type="ECO:0000256" key="1">
    <source>
        <dbReference type="SAM" id="Phobius"/>
    </source>
</evidence>
<keyword evidence="3" id="KW-1185">Reference proteome</keyword>
<keyword evidence="1" id="KW-0472">Membrane</keyword>
<keyword evidence="1" id="KW-0812">Transmembrane</keyword>
<name>A0A9P5UFV1_9AGAR</name>
<comment type="caution">
    <text evidence="2">The sequence shown here is derived from an EMBL/GenBank/DDBJ whole genome shotgun (WGS) entry which is preliminary data.</text>
</comment>
<feature type="transmembrane region" description="Helical" evidence="1">
    <location>
        <begin position="41"/>
        <end position="61"/>
    </location>
</feature>
<feature type="non-terminal residue" evidence="2">
    <location>
        <position position="63"/>
    </location>
</feature>
<evidence type="ECO:0008006" key="4">
    <source>
        <dbReference type="Google" id="ProtNLM"/>
    </source>
</evidence>
<dbReference type="AlphaFoldDB" id="A0A9P5UFV1"/>
<gene>
    <name evidence="2" type="ORF">BDP27DRAFT_1397461</name>
</gene>
<dbReference type="EMBL" id="JADNRY010000003">
    <property type="protein sequence ID" value="KAF9077672.1"/>
    <property type="molecule type" value="Genomic_DNA"/>
</dbReference>
<evidence type="ECO:0000313" key="2">
    <source>
        <dbReference type="EMBL" id="KAF9077672.1"/>
    </source>
</evidence>
<keyword evidence="1" id="KW-1133">Transmembrane helix</keyword>
<proteinExistence type="predicted"/>